<feature type="region of interest" description="Disordered" evidence="2">
    <location>
        <begin position="691"/>
        <end position="740"/>
    </location>
</feature>
<dbReference type="GO" id="GO:0005929">
    <property type="term" value="C:cilium"/>
    <property type="evidence" value="ECO:0007669"/>
    <property type="project" value="TreeGrafter"/>
</dbReference>
<evidence type="ECO:0000259" key="3">
    <source>
        <dbReference type="Pfam" id="PF21038"/>
    </source>
</evidence>
<evidence type="ECO:0008006" key="7">
    <source>
        <dbReference type="Google" id="ProtNLM"/>
    </source>
</evidence>
<dbReference type="SUPFAM" id="SSF48371">
    <property type="entry name" value="ARM repeat"/>
    <property type="match status" value="1"/>
</dbReference>
<reference evidence="5 6" key="1">
    <citation type="submission" date="2024-02" db="EMBL/GenBank/DDBJ databases">
        <title>FIRST GENOME SEQUENCES OF Leishmania (Viannia) shawi, Leishmania (Viannia) lindenbergi AND Leishmania (Viannia) utingensis.</title>
        <authorList>
            <person name="Resadore F."/>
            <person name="Custodio M.G.F."/>
            <person name="Boite M.C."/>
            <person name="Cupolillo E."/>
            <person name="Ferreira G.E.M."/>
        </authorList>
    </citation>
    <scope>NUCLEOTIDE SEQUENCE [LARGE SCALE GENOMIC DNA]</scope>
    <source>
        <strain evidence="5 6">ITUB/BR/1977/M4964</strain>
    </source>
</reference>
<evidence type="ECO:0000256" key="1">
    <source>
        <dbReference type="SAM" id="Coils"/>
    </source>
</evidence>
<feature type="domain" description="Centrosomal protein CEP104 N-terminal" evidence="3">
    <location>
        <begin position="40"/>
        <end position="164"/>
    </location>
</feature>
<feature type="coiled-coil region" evidence="1">
    <location>
        <begin position="239"/>
        <end position="266"/>
    </location>
</feature>
<feature type="compositionally biased region" description="Low complexity" evidence="2">
    <location>
        <begin position="694"/>
        <end position="707"/>
    </location>
</feature>
<dbReference type="PANTHER" id="PTHR13371:SF0">
    <property type="entry name" value="CENTROSOMAL PROTEIN OF 104 KDA"/>
    <property type="match status" value="1"/>
</dbReference>
<evidence type="ECO:0000259" key="4">
    <source>
        <dbReference type="Pfam" id="PF21039"/>
    </source>
</evidence>
<feature type="compositionally biased region" description="Polar residues" evidence="2">
    <location>
        <begin position="369"/>
        <end position="382"/>
    </location>
</feature>
<accession>A0AAW3AQ74</accession>
<dbReference type="Pfam" id="PF21038">
    <property type="entry name" value="CEP104_N"/>
    <property type="match status" value="1"/>
</dbReference>
<evidence type="ECO:0000313" key="5">
    <source>
        <dbReference type="EMBL" id="KAL0508924.1"/>
    </source>
</evidence>
<evidence type="ECO:0000313" key="6">
    <source>
        <dbReference type="Proteomes" id="UP001482455"/>
    </source>
</evidence>
<name>A0AAW3AQ74_9TRYP</name>
<dbReference type="InterPro" id="IPR048739">
    <property type="entry name" value="CEP104_N"/>
</dbReference>
<dbReference type="InterPro" id="IPR048738">
    <property type="entry name" value="CEP104_Znf"/>
</dbReference>
<protein>
    <recommendedName>
        <fullName evidence="7">TOG domain-containing protein</fullName>
    </recommendedName>
</protein>
<dbReference type="Proteomes" id="UP001482455">
    <property type="component" value="Unassembled WGS sequence"/>
</dbReference>
<dbReference type="CDD" id="cd22265">
    <property type="entry name" value="UDM1_RNF168"/>
    <property type="match status" value="1"/>
</dbReference>
<evidence type="ECO:0000256" key="2">
    <source>
        <dbReference type="SAM" id="MobiDB-lite"/>
    </source>
</evidence>
<comment type="caution">
    <text evidence="5">The sequence shown here is derived from an EMBL/GenBank/DDBJ whole genome shotgun (WGS) entry which is preliminary data.</text>
</comment>
<organism evidence="5 6">
    <name type="scientific">Leishmania utingensis</name>
    <dbReference type="NCBI Taxonomy" id="653362"/>
    <lineage>
        <taxon>Eukaryota</taxon>
        <taxon>Discoba</taxon>
        <taxon>Euglenozoa</taxon>
        <taxon>Kinetoplastea</taxon>
        <taxon>Metakinetoplastina</taxon>
        <taxon>Trypanosomatida</taxon>
        <taxon>Trypanosomatidae</taxon>
        <taxon>Leishmaniinae</taxon>
        <taxon>Leishmania</taxon>
    </lineage>
</organism>
<feature type="region of interest" description="Disordered" evidence="2">
    <location>
        <begin position="369"/>
        <end position="390"/>
    </location>
</feature>
<dbReference type="Gene3D" id="1.25.10.10">
    <property type="entry name" value="Leucine-rich Repeat Variant"/>
    <property type="match status" value="1"/>
</dbReference>
<dbReference type="InterPro" id="IPR011989">
    <property type="entry name" value="ARM-like"/>
</dbReference>
<gene>
    <name evidence="5" type="ORF">Q4I30_002943</name>
</gene>
<dbReference type="PANTHER" id="PTHR13371">
    <property type="entry name" value="GLYCINE-, GLUTAMATE-, THIENYLCYCLOHEXYLPIPERIDINE-BINDING PROTEIN"/>
    <property type="match status" value="1"/>
</dbReference>
<sequence length="882" mass="95296">MFQSEVKYGPRLDVYLCYVSSHDEVHSADALRVQDRHSCGWVSQVHAPYPQELGFRFDGVVWVNTLRILSHESKISSCMIVYVAEPTAQEEQNGVCGPYSKAVFKRLGHVRFSNNVASDYQARELKTVGLQRRCTYLKLVLRNPHANSYNMFEQIGVVALAVHGELLKKLQDWIATPLAIHIGVHATVPLDEMMPPPPGEGTSSTSARVASNLTTRVSELAAMKQKAVEEEDFDAAEAFKQQITIIEHAQREIARLELEKQRAVTVEDYKLAKKIKLRIAALREESERVATVAPNAAPSAVAATNASPSSPQLHGSSAAGAAGAAGAPGSAAAYDNDNGAASPHYVQRGWNAHDEIVVGGKGYYDLSDTTGGLTDNQPSNQSGSGGDEVPLAGDGAAWEVALNTAIKRVSTVLPGPLPLTGDAAAAAKPYTKDLGVYCVACLFSRKGQQREAALHGAVSSAGSQALASHSDAAWGQLVLYMSLKGFGVGDPVPGAAIAACSALTKIVEGDVPGASAYQVAESVAKALPKLTARLGESNIRVQESVEKAVVALARSPFGHRRVVELLLVDPEKQHKKPASVRAHMSRINILSTFVDEFGLACHTSDGLDTRSLCSMVLLPSLQHSNADVRQIAVGLLAKLLYLDPSSTSGYLENIKLAQQALVEEQLEHYKHNQLVARSVVPKMSDMQTDPLTVQRRSSGSAGSSQAQFQRPSAPRATEVNDATAEEVTPGVSSEPPSLRAPALSGEMEYCRLRTCQFCGEYNSSFNEHNLDLHYVSTCPMLCPCPLCDQVTEICQLQQHLVTECEKRQLVRECPRCHEAVRATEYNEHVMAKKCIKAVPTQSVCPLCHERFKSGMEGWRYHLASSPGCPNNPRYYDGTGLAM</sequence>
<proteinExistence type="predicted"/>
<dbReference type="InterPro" id="IPR052607">
    <property type="entry name" value="CEP104-like"/>
</dbReference>
<keyword evidence="6" id="KW-1185">Reference proteome</keyword>
<dbReference type="Pfam" id="PF21040">
    <property type="entry name" value="CEP104-like_TOG"/>
    <property type="match status" value="1"/>
</dbReference>
<dbReference type="Pfam" id="PF21039">
    <property type="entry name" value="CEP104_ZnF"/>
    <property type="match status" value="1"/>
</dbReference>
<dbReference type="InterPro" id="IPR016024">
    <property type="entry name" value="ARM-type_fold"/>
</dbReference>
<feature type="domain" description="Centrosomal protein CEP104 Zn finger" evidence="4">
    <location>
        <begin position="754"/>
        <end position="862"/>
    </location>
</feature>
<dbReference type="EMBL" id="JBAMZL010000020">
    <property type="protein sequence ID" value="KAL0508924.1"/>
    <property type="molecule type" value="Genomic_DNA"/>
</dbReference>
<dbReference type="AlphaFoldDB" id="A0AAW3AQ74"/>
<feature type="region of interest" description="Disordered" evidence="2">
    <location>
        <begin position="302"/>
        <end position="330"/>
    </location>
</feature>
<keyword evidence="1" id="KW-0175">Coiled coil</keyword>